<feature type="domain" description="Carboxylesterase type B" evidence="4">
    <location>
        <begin position="237"/>
        <end position="559"/>
    </location>
</feature>
<dbReference type="InterPro" id="IPR050309">
    <property type="entry name" value="Type-B_Carboxylest/Lipase"/>
</dbReference>
<dbReference type="InterPro" id="IPR019826">
    <property type="entry name" value="Carboxylesterase_B_AS"/>
</dbReference>
<reference evidence="5" key="2">
    <citation type="submission" date="2023-01" db="EMBL/GenBank/DDBJ databases">
        <authorList>
            <person name="Petersen C."/>
        </authorList>
    </citation>
    <scope>NUCLEOTIDE SEQUENCE</scope>
    <source>
        <strain evidence="5">IBT 17514</strain>
    </source>
</reference>
<evidence type="ECO:0000313" key="5">
    <source>
        <dbReference type="EMBL" id="KAJ5709632.1"/>
    </source>
</evidence>
<dbReference type="GO" id="GO:0072330">
    <property type="term" value="P:monocarboxylic acid biosynthetic process"/>
    <property type="evidence" value="ECO:0007669"/>
    <property type="project" value="UniProtKB-ARBA"/>
</dbReference>
<organism evidence="5 6">
    <name type="scientific">Penicillium malachiteum</name>
    <dbReference type="NCBI Taxonomy" id="1324776"/>
    <lineage>
        <taxon>Eukaryota</taxon>
        <taxon>Fungi</taxon>
        <taxon>Dikarya</taxon>
        <taxon>Ascomycota</taxon>
        <taxon>Pezizomycotina</taxon>
        <taxon>Eurotiomycetes</taxon>
        <taxon>Eurotiomycetidae</taxon>
        <taxon>Eurotiales</taxon>
        <taxon>Aspergillaceae</taxon>
        <taxon>Penicillium</taxon>
    </lineage>
</organism>
<dbReference type="PANTHER" id="PTHR11559">
    <property type="entry name" value="CARBOXYLESTERASE"/>
    <property type="match status" value="1"/>
</dbReference>
<evidence type="ECO:0000259" key="4">
    <source>
        <dbReference type="Pfam" id="PF00135"/>
    </source>
</evidence>
<comment type="caution">
    <text evidence="5">The sequence shown here is derived from an EMBL/GenBank/DDBJ whole genome shotgun (WGS) entry which is preliminary data.</text>
</comment>
<name>A0AAD6HDR4_9EURO</name>
<reference evidence="5" key="1">
    <citation type="journal article" date="2023" name="IMA Fungus">
        <title>Comparative genomic study of the Penicillium genus elucidates a diverse pangenome and 15 lateral gene transfer events.</title>
        <authorList>
            <person name="Petersen C."/>
            <person name="Sorensen T."/>
            <person name="Nielsen M.R."/>
            <person name="Sondergaard T.E."/>
            <person name="Sorensen J.L."/>
            <person name="Fitzpatrick D.A."/>
            <person name="Frisvad J.C."/>
            <person name="Nielsen K.L."/>
        </authorList>
    </citation>
    <scope>NUCLEOTIDE SEQUENCE</scope>
    <source>
        <strain evidence="5">IBT 17514</strain>
    </source>
</reference>
<evidence type="ECO:0000256" key="1">
    <source>
        <dbReference type="ARBA" id="ARBA00005964"/>
    </source>
</evidence>
<keyword evidence="2 3" id="KW-0378">Hydrolase</keyword>
<dbReference type="Pfam" id="PF00135">
    <property type="entry name" value="COesterase"/>
    <property type="match status" value="2"/>
</dbReference>
<proteinExistence type="inferred from homology"/>
<dbReference type="Proteomes" id="UP001215712">
    <property type="component" value="Unassembled WGS sequence"/>
</dbReference>
<feature type="domain" description="Carboxylesterase type B" evidence="4">
    <location>
        <begin position="116"/>
        <end position="234"/>
    </location>
</feature>
<dbReference type="EC" id="3.1.1.-" evidence="3"/>
<evidence type="ECO:0000313" key="6">
    <source>
        <dbReference type="Proteomes" id="UP001215712"/>
    </source>
</evidence>
<dbReference type="Gene3D" id="3.40.50.1820">
    <property type="entry name" value="alpha/beta hydrolase"/>
    <property type="match status" value="2"/>
</dbReference>
<sequence length="612" mass="67958">MRYTNHDQNPSAIFFNVASDYETAKETCASHSETLLSCHQFSELNEQFSYQKYLGNLGANQLLWSSCSSTKPTSQDGILSKAGKSAKYPFLCTNSAPLVKDVYTDFSSFPRASTTVNGTSFEGLRDHMALRFIGIPFAKPPVKDLRFKYAENWEGTNVQATNYSNGCLQYGWFEGDGYGLNPWGNSEDCLYLNVYTSTIPDSPSDDSKLKPVMFWFYGGGQTTGTASDSTFDGASIWVQKYIRGFGGNPTNVTIFGQSAGGGSCIDLVTSPKTSGLFSGAIQQSAGRGHDTVPDTAAALILPYIDKYCYGVNGTGEARLKCLQDLPAETLLNITYSEVTSWQSIVDGIYVPDIPMSQVAKGKAYINPVKLTSTFMPEEAQSLLETLLSPDMTNFTANLWTLEEDGQISADQVAEILESNLWLITNETIPNNGSTTYPNVYNASINVATDAQLACFSGQYAALGTFVAAFDPVWVGVHQRGYGLSYYDYYDLCTFPVGEPETPYYRCHSSDLYEIFGTYYLFDLPVRVPEDIYYTNAVQDMWTSFARTGNPNVNKEYLKARSYNTTIKFFENWEWPQFEMWDQAAASIQWLQGGYTTLPSLRHCKVIVPDLTL</sequence>
<gene>
    <name evidence="5" type="ORF">N7493_009923</name>
</gene>
<dbReference type="GO" id="GO:0017000">
    <property type="term" value="P:antibiotic biosynthetic process"/>
    <property type="evidence" value="ECO:0007669"/>
    <property type="project" value="UniProtKB-ARBA"/>
</dbReference>
<dbReference type="InterPro" id="IPR002018">
    <property type="entry name" value="CarbesteraseB"/>
</dbReference>
<dbReference type="PROSITE" id="PS00122">
    <property type="entry name" value="CARBOXYLESTERASE_B_1"/>
    <property type="match status" value="1"/>
</dbReference>
<dbReference type="EMBL" id="JAQJAN010000018">
    <property type="protein sequence ID" value="KAJ5709632.1"/>
    <property type="molecule type" value="Genomic_DNA"/>
</dbReference>
<accession>A0AAD6HDR4</accession>
<dbReference type="InterPro" id="IPR029058">
    <property type="entry name" value="AB_hydrolase_fold"/>
</dbReference>
<evidence type="ECO:0000256" key="2">
    <source>
        <dbReference type="ARBA" id="ARBA00022801"/>
    </source>
</evidence>
<evidence type="ECO:0000256" key="3">
    <source>
        <dbReference type="RuleBase" id="RU361235"/>
    </source>
</evidence>
<protein>
    <recommendedName>
        <fullName evidence="3">Carboxylic ester hydrolase</fullName>
        <ecNumber evidence="3">3.1.1.-</ecNumber>
    </recommendedName>
</protein>
<dbReference type="GO" id="GO:0016787">
    <property type="term" value="F:hydrolase activity"/>
    <property type="evidence" value="ECO:0007669"/>
    <property type="project" value="UniProtKB-KW"/>
</dbReference>
<dbReference type="AlphaFoldDB" id="A0AAD6HDR4"/>
<comment type="similarity">
    <text evidence="1 3">Belongs to the type-B carboxylesterase/lipase family.</text>
</comment>
<dbReference type="SUPFAM" id="SSF53474">
    <property type="entry name" value="alpha/beta-Hydrolases"/>
    <property type="match status" value="1"/>
</dbReference>
<keyword evidence="6" id="KW-1185">Reference proteome</keyword>